<dbReference type="EC" id="3.1.1.-" evidence="3"/>
<dbReference type="OrthoDB" id="9815425at2"/>
<dbReference type="GO" id="GO:0016787">
    <property type="term" value="F:hydrolase activity"/>
    <property type="evidence" value="ECO:0007669"/>
    <property type="project" value="UniProtKB-KW"/>
</dbReference>
<comment type="similarity">
    <text evidence="1 3">Belongs to the type-B carboxylesterase/lipase family.</text>
</comment>
<keyword evidence="6" id="KW-1185">Reference proteome</keyword>
<dbReference type="InterPro" id="IPR029058">
    <property type="entry name" value="AB_hydrolase_fold"/>
</dbReference>
<dbReference type="PANTHER" id="PTHR43142">
    <property type="entry name" value="CARBOXYLIC ESTER HYDROLASE"/>
    <property type="match status" value="1"/>
</dbReference>
<evidence type="ECO:0000259" key="4">
    <source>
        <dbReference type="Pfam" id="PF00135"/>
    </source>
</evidence>
<evidence type="ECO:0000313" key="5">
    <source>
        <dbReference type="EMBL" id="KRK79961.1"/>
    </source>
</evidence>
<dbReference type="EMBL" id="AZDZ01000009">
    <property type="protein sequence ID" value="KRK79961.1"/>
    <property type="molecule type" value="Genomic_DNA"/>
</dbReference>
<keyword evidence="2 3" id="KW-0378">Hydrolase</keyword>
<dbReference type="Gene3D" id="3.40.50.1820">
    <property type="entry name" value="alpha/beta hydrolase"/>
    <property type="match status" value="1"/>
</dbReference>
<dbReference type="Proteomes" id="UP000051248">
    <property type="component" value="Unassembled WGS sequence"/>
</dbReference>
<dbReference type="PROSITE" id="PS00122">
    <property type="entry name" value="CARBOXYLESTERASE_B_1"/>
    <property type="match status" value="1"/>
</dbReference>
<dbReference type="PATRIC" id="fig|1423775.4.peg.140"/>
<dbReference type="InterPro" id="IPR002018">
    <property type="entry name" value="CarbesteraseB"/>
</dbReference>
<feature type="domain" description="Carboxylesterase type B" evidence="4">
    <location>
        <begin position="3"/>
        <end position="437"/>
    </location>
</feature>
<evidence type="ECO:0000256" key="2">
    <source>
        <dbReference type="ARBA" id="ARBA00022801"/>
    </source>
</evidence>
<proteinExistence type="inferred from homology"/>
<dbReference type="AlphaFoldDB" id="A0A0R1KGB3"/>
<dbReference type="STRING" id="1423775.FD03_GL000137"/>
<evidence type="ECO:0000256" key="1">
    <source>
        <dbReference type="ARBA" id="ARBA00005964"/>
    </source>
</evidence>
<dbReference type="PANTHER" id="PTHR43142:SF1">
    <property type="entry name" value="CARBOXYLIC ESTER HYDROLASE"/>
    <property type="match status" value="1"/>
</dbReference>
<dbReference type="eggNOG" id="COG2272">
    <property type="taxonomic scope" value="Bacteria"/>
</dbReference>
<dbReference type="SUPFAM" id="SSF53474">
    <property type="entry name" value="alpha/beta-Hydrolases"/>
    <property type="match status" value="1"/>
</dbReference>
<dbReference type="ESTHER" id="9laco-a0a0r1kgb3">
    <property type="family name" value="Carb_B_Bacteria"/>
</dbReference>
<protein>
    <recommendedName>
        <fullName evidence="3">Carboxylic ester hydrolase</fullName>
        <ecNumber evidence="3">3.1.1.-</ecNumber>
    </recommendedName>
</protein>
<name>A0A0R1KGB3_9LACO</name>
<organism evidence="5 6">
    <name type="scientific">Companilactobacillus nodensis DSM 19682 = JCM 14932 = NBRC 107160</name>
    <dbReference type="NCBI Taxonomy" id="1423775"/>
    <lineage>
        <taxon>Bacteria</taxon>
        <taxon>Bacillati</taxon>
        <taxon>Bacillota</taxon>
        <taxon>Bacilli</taxon>
        <taxon>Lactobacillales</taxon>
        <taxon>Lactobacillaceae</taxon>
        <taxon>Companilactobacillus</taxon>
    </lineage>
</organism>
<evidence type="ECO:0000313" key="6">
    <source>
        <dbReference type="Proteomes" id="UP000051248"/>
    </source>
</evidence>
<reference evidence="5 6" key="1">
    <citation type="journal article" date="2015" name="Genome Announc.">
        <title>Expanding the biotechnology potential of lactobacilli through comparative genomics of 213 strains and associated genera.</title>
        <authorList>
            <person name="Sun Z."/>
            <person name="Harris H.M."/>
            <person name="McCann A."/>
            <person name="Guo C."/>
            <person name="Argimon S."/>
            <person name="Zhang W."/>
            <person name="Yang X."/>
            <person name="Jeffery I.B."/>
            <person name="Cooney J.C."/>
            <person name="Kagawa T.F."/>
            <person name="Liu W."/>
            <person name="Song Y."/>
            <person name="Salvetti E."/>
            <person name="Wrobel A."/>
            <person name="Rasinkangas P."/>
            <person name="Parkhill J."/>
            <person name="Rea M.C."/>
            <person name="O'Sullivan O."/>
            <person name="Ritari J."/>
            <person name="Douillard F.P."/>
            <person name="Paul Ross R."/>
            <person name="Yang R."/>
            <person name="Briner A.E."/>
            <person name="Felis G.E."/>
            <person name="de Vos W.M."/>
            <person name="Barrangou R."/>
            <person name="Klaenhammer T.R."/>
            <person name="Caufield P.W."/>
            <person name="Cui Y."/>
            <person name="Zhang H."/>
            <person name="O'Toole P.W."/>
        </authorList>
    </citation>
    <scope>NUCLEOTIDE SEQUENCE [LARGE SCALE GENOMIC DNA]</scope>
    <source>
        <strain evidence="5 6">DSM 19682</strain>
    </source>
</reference>
<evidence type="ECO:0000256" key="3">
    <source>
        <dbReference type="RuleBase" id="RU361235"/>
    </source>
</evidence>
<dbReference type="Pfam" id="PF00135">
    <property type="entry name" value="COesterase"/>
    <property type="match status" value="1"/>
</dbReference>
<sequence>MKKIIKTTTGIYQGFEEHNHVNFLGVPFGYARRFKRAEEYYVDDPQKINLAVRPGIQPMQDNAFQNSDVRFGENCLNLDISTPDISGKFPIVIEFYGGGFLHGGNATKNMPWLDEQPIVHIMPNYRLGLFGWGKVTGGDTNVGLSDQLKSIEWVIDNATKFGGDVDNISLVGLSAGAKSIAALMASNSELLDKISKIVLFSGSFQTIRNLETAQNVTERFCKTNNISTDKDLLNLTDDGLLTVQRNTIGEHIATNWFGPIVDNDLISDNWLSVVAQRVQRTDFKSLIGAGSNEQAALNKFNLSRLKNNIVPDLFGKNADAVLKQLPSDGDQKTDLVRLIGEAMYSYPAFRSQKFLAENEAEVYGNYFTVLDGRHGGNIEYLNTPTHELNIEYRKNRKYYFQLIVDFLLNDKPYNDDIKYEWPLFDKNQLVMELDSNDLSSVSMINHQWIENMPWQNYKL</sequence>
<gene>
    <name evidence="5" type="ORF">FD03_GL000137</name>
</gene>
<dbReference type="RefSeq" id="WP_025024019.1">
    <property type="nucleotide sequence ID" value="NZ_AZDZ01000009.1"/>
</dbReference>
<dbReference type="InterPro" id="IPR019826">
    <property type="entry name" value="Carboxylesterase_B_AS"/>
</dbReference>
<accession>A0A0R1KGB3</accession>
<comment type="caution">
    <text evidence="5">The sequence shown here is derived from an EMBL/GenBank/DDBJ whole genome shotgun (WGS) entry which is preliminary data.</text>
</comment>